<dbReference type="EMBL" id="JPGG01000018">
    <property type="protein sequence ID" value="KGC09152.1"/>
    <property type="molecule type" value="Genomic_DNA"/>
</dbReference>
<reference evidence="3 4" key="1">
    <citation type="submission" date="2014-04" db="EMBL/GenBank/DDBJ databases">
        <authorList>
            <person name="Bishop-Lilly K.A."/>
            <person name="Broomall S.M."/>
            <person name="Chain P.S."/>
            <person name="Chertkov O."/>
            <person name="Coyne S.R."/>
            <person name="Daligault H.E."/>
            <person name="Davenport K.W."/>
            <person name="Erkkila T."/>
            <person name="Frey K.G."/>
            <person name="Gibbons H.S."/>
            <person name="Gu W."/>
            <person name="Jaissle J."/>
            <person name="Johnson S.L."/>
            <person name="Koroleva G.I."/>
            <person name="Ladner J.T."/>
            <person name="Lo C.-C."/>
            <person name="Minogue T.D."/>
            <person name="Munk C."/>
            <person name="Palacios G.F."/>
            <person name="Redden C.L."/>
            <person name="Rosenzweig C.N."/>
            <person name="Scholz M.B."/>
            <person name="Teshima H."/>
            <person name="Xu Y."/>
        </authorList>
    </citation>
    <scope>NUCLEOTIDE SEQUENCE [LARGE SCALE GENOMIC DNA]</scope>
    <source>
        <strain evidence="4">gladioli</strain>
        <strain evidence="3">Gladioli</strain>
    </source>
</reference>
<accession>A0AAW3ETM7</accession>
<gene>
    <name evidence="2" type="ORF">DM48_5775</name>
    <name evidence="3" type="ORF">DM48_5827</name>
</gene>
<evidence type="ECO:0000313" key="3">
    <source>
        <dbReference type="EMBL" id="KGC10456.1"/>
    </source>
</evidence>
<evidence type="ECO:0000256" key="1">
    <source>
        <dbReference type="SAM" id="MobiDB-lite"/>
    </source>
</evidence>
<evidence type="ECO:0000313" key="4">
    <source>
        <dbReference type="Proteomes" id="UP000029590"/>
    </source>
</evidence>
<dbReference type="KEGG" id="bgo:BM43_3070"/>
<comment type="caution">
    <text evidence="3">The sequence shown here is derived from an EMBL/GenBank/DDBJ whole genome shotgun (WGS) entry which is preliminary data.</text>
</comment>
<sequence length="74" mass="8688">MRTLADDHPIAAVMSANRNAERFFARERRRVEIEYDESEKRKRGIKPQKKRASPAKRIAERQRLRNLAAKGGRK</sequence>
<dbReference type="EMBL" id="JPGG01000018">
    <property type="protein sequence ID" value="KGC10456.1"/>
    <property type="molecule type" value="Genomic_DNA"/>
</dbReference>
<feature type="region of interest" description="Disordered" evidence="1">
    <location>
        <begin position="36"/>
        <end position="74"/>
    </location>
</feature>
<organism evidence="3 4">
    <name type="scientific">Burkholderia gladioli</name>
    <name type="common">Pseudomonas marginata</name>
    <name type="synonym">Phytomonas marginata</name>
    <dbReference type="NCBI Taxonomy" id="28095"/>
    <lineage>
        <taxon>Bacteria</taxon>
        <taxon>Pseudomonadati</taxon>
        <taxon>Pseudomonadota</taxon>
        <taxon>Betaproteobacteria</taxon>
        <taxon>Burkholderiales</taxon>
        <taxon>Burkholderiaceae</taxon>
        <taxon>Burkholderia</taxon>
    </lineage>
</organism>
<evidence type="ECO:0000313" key="2">
    <source>
        <dbReference type="EMBL" id="KGC09152.1"/>
    </source>
</evidence>
<protein>
    <submittedName>
        <fullName evidence="3">Uncharacterized protein</fullName>
    </submittedName>
</protein>
<proteinExistence type="predicted"/>
<feature type="compositionally biased region" description="Basic residues" evidence="1">
    <location>
        <begin position="41"/>
        <end position="54"/>
    </location>
</feature>
<name>A0AAW3ETM7_BURGA</name>
<dbReference type="RefSeq" id="WP_036051773.1">
    <property type="nucleotide sequence ID" value="NZ_CADEQD010000001.1"/>
</dbReference>
<dbReference type="Proteomes" id="UP000029590">
    <property type="component" value="Unassembled WGS sequence"/>
</dbReference>
<dbReference type="AlphaFoldDB" id="A0AAW3ETM7"/>